<keyword evidence="6" id="KW-0998">Cell outer membrane</keyword>
<evidence type="ECO:0000256" key="7">
    <source>
        <dbReference type="SAM" id="SignalP"/>
    </source>
</evidence>
<keyword evidence="3" id="KW-0812">Transmembrane</keyword>
<dbReference type="EMBL" id="BPMK01000001">
    <property type="protein sequence ID" value="GIZ50217.1"/>
    <property type="molecule type" value="Genomic_DNA"/>
</dbReference>
<keyword evidence="4 7" id="KW-0732">Signal</keyword>
<comment type="subcellular location">
    <subcellularLocation>
        <location evidence="1">Membrane</location>
    </subcellularLocation>
</comment>
<feature type="domain" description="POTRA" evidence="8">
    <location>
        <begin position="198"/>
        <end position="272"/>
    </location>
</feature>
<dbReference type="InterPro" id="IPR010827">
    <property type="entry name" value="BamA/TamA_POTRA"/>
</dbReference>
<dbReference type="Pfam" id="PF01103">
    <property type="entry name" value="Omp85"/>
    <property type="match status" value="1"/>
</dbReference>
<reference evidence="9 10" key="1">
    <citation type="journal article" date="2022" name="Int. J. Syst. Evol. Microbiol.">
        <title>Noviherbaspirillum aridicola sp. nov., isolated from an arid soil in Pakistan.</title>
        <authorList>
            <person name="Khan I.U."/>
            <person name="Saqib M."/>
            <person name="Amin A."/>
            <person name="Hussain F."/>
            <person name="Li L."/>
            <person name="Liu Y.H."/>
            <person name="Fang B.Z."/>
            <person name="Ahmed I."/>
            <person name="Li W.J."/>
        </authorList>
    </citation>
    <scope>NUCLEOTIDE SEQUENCE [LARGE SCALE GENOMIC DNA]</scope>
    <source>
        <strain evidence="9 10">NCCP-691</strain>
    </source>
</reference>
<dbReference type="Gene3D" id="3.10.20.310">
    <property type="entry name" value="membrane protein fhac"/>
    <property type="match status" value="2"/>
</dbReference>
<keyword evidence="10" id="KW-1185">Reference proteome</keyword>
<dbReference type="InterPro" id="IPR034746">
    <property type="entry name" value="POTRA"/>
</dbReference>
<gene>
    <name evidence="9" type="ORF">NCCP691_02310</name>
</gene>
<dbReference type="PANTHER" id="PTHR12815">
    <property type="entry name" value="SORTING AND ASSEMBLY MACHINERY SAMM50 PROTEIN FAMILY MEMBER"/>
    <property type="match status" value="1"/>
</dbReference>
<dbReference type="Proteomes" id="UP000887222">
    <property type="component" value="Unassembled WGS sequence"/>
</dbReference>
<sequence>MRGPALMRACLCALALSSAWLPAAAESYRVELDASPELRRLLTEFLDLMRYRERDDINADQLSFMVATAPEQVEQLASTEGYFTPRTDIRLEQEDGLPLVRITVDAGPRTRVSTARVDVAGAAPRQHPAQVQELRDEWPLSAGEPFRQEAWNAAKQQGLQILQRRRYPAARIAGSEARILADSQQAELAVQYDSGPVFRLGEIEVSGTDRYPETIVRNVSPLRKGEEYRAERLLEFQRQVLRTPYYSNAVIDIDADPENAEAAPVRVRVTEFPQQRIRTGIGYTTDTGVHFDGLYSHNNMFGRAWVLDAQARLEQRRQFGRLELSLPPEPGAWVHSAFGSVERTTLEGIELESRRIGVRRARSTESRDTAWSLEYYNDALRQIDDADLPADVLVRPGTHQALVAGYARTRRYVDNPLFPRDGRIITLQAGAALKGLLTDQSFVRLYGRLREFIPVGKRDLVILRAEAGAVITEGGNASIPASLLFRAGGTDSVRGYGYQSIGNRVGNTVYPVRYLATGGAEYVHWLNEQWGGAVFYDLGVATDRWQDRSVFHAVGIGARYRSPVGRINVDLAYGFQKNRLRPHLSLGVAF</sequence>
<dbReference type="PROSITE" id="PS51779">
    <property type="entry name" value="POTRA"/>
    <property type="match status" value="1"/>
</dbReference>
<dbReference type="PANTHER" id="PTHR12815:SF47">
    <property type="entry name" value="TRANSLOCATION AND ASSEMBLY MODULE SUBUNIT TAMA"/>
    <property type="match status" value="1"/>
</dbReference>
<evidence type="ECO:0000256" key="5">
    <source>
        <dbReference type="ARBA" id="ARBA00023136"/>
    </source>
</evidence>
<evidence type="ECO:0000256" key="3">
    <source>
        <dbReference type="ARBA" id="ARBA00022692"/>
    </source>
</evidence>
<dbReference type="InterPro" id="IPR039910">
    <property type="entry name" value="D15-like"/>
</dbReference>
<evidence type="ECO:0000256" key="4">
    <source>
        <dbReference type="ARBA" id="ARBA00022729"/>
    </source>
</evidence>
<dbReference type="Pfam" id="PF07244">
    <property type="entry name" value="POTRA"/>
    <property type="match status" value="1"/>
</dbReference>
<evidence type="ECO:0000313" key="10">
    <source>
        <dbReference type="Proteomes" id="UP000887222"/>
    </source>
</evidence>
<keyword evidence="2" id="KW-1134">Transmembrane beta strand</keyword>
<keyword evidence="5" id="KW-0472">Membrane</keyword>
<feature type="signal peptide" evidence="7">
    <location>
        <begin position="1"/>
        <end position="25"/>
    </location>
</feature>
<name>A0ABQ4PZA7_9BURK</name>
<dbReference type="Gene3D" id="2.40.160.50">
    <property type="entry name" value="membrane protein fhac: a member of the omp85/tpsb transporter family"/>
    <property type="match status" value="1"/>
</dbReference>
<proteinExistence type="predicted"/>
<evidence type="ECO:0000256" key="6">
    <source>
        <dbReference type="ARBA" id="ARBA00023237"/>
    </source>
</evidence>
<organism evidence="9 10">
    <name type="scientific">Noviherbaspirillum aridicola</name>
    <dbReference type="NCBI Taxonomy" id="2849687"/>
    <lineage>
        <taxon>Bacteria</taxon>
        <taxon>Pseudomonadati</taxon>
        <taxon>Pseudomonadota</taxon>
        <taxon>Betaproteobacteria</taxon>
        <taxon>Burkholderiales</taxon>
        <taxon>Oxalobacteraceae</taxon>
        <taxon>Noviherbaspirillum</taxon>
    </lineage>
</organism>
<evidence type="ECO:0000259" key="8">
    <source>
        <dbReference type="PROSITE" id="PS51779"/>
    </source>
</evidence>
<comment type="caution">
    <text evidence="9">The sequence shown here is derived from an EMBL/GenBank/DDBJ whole genome shotgun (WGS) entry which is preliminary data.</text>
</comment>
<evidence type="ECO:0000256" key="2">
    <source>
        <dbReference type="ARBA" id="ARBA00022452"/>
    </source>
</evidence>
<feature type="chain" id="PRO_5047010913" evidence="7">
    <location>
        <begin position="26"/>
        <end position="590"/>
    </location>
</feature>
<dbReference type="InterPro" id="IPR000184">
    <property type="entry name" value="Bac_surfAg_D15"/>
</dbReference>
<evidence type="ECO:0000313" key="9">
    <source>
        <dbReference type="EMBL" id="GIZ50217.1"/>
    </source>
</evidence>
<evidence type="ECO:0000256" key="1">
    <source>
        <dbReference type="ARBA" id="ARBA00004370"/>
    </source>
</evidence>
<accession>A0ABQ4PZA7</accession>
<protein>
    <submittedName>
        <fullName evidence="9">Outer membrane protein assembly factor</fullName>
    </submittedName>
</protein>